<comment type="caution">
    <text evidence="2">The sequence shown here is derived from an EMBL/GenBank/DDBJ whole genome shotgun (WGS) entry which is preliminary data.</text>
</comment>
<proteinExistence type="predicted"/>
<name>A0A0F9DQE6_9ZZZZ</name>
<gene>
    <name evidence="2" type="ORF">LCGC14_2249740</name>
</gene>
<feature type="compositionally biased region" description="Basic and acidic residues" evidence="1">
    <location>
        <begin position="63"/>
        <end position="76"/>
    </location>
</feature>
<evidence type="ECO:0000313" key="2">
    <source>
        <dbReference type="EMBL" id="KKL56006.1"/>
    </source>
</evidence>
<dbReference type="NCBIfam" id="TIGR02145">
    <property type="entry name" value="Fib_succ_major"/>
    <property type="match status" value="1"/>
</dbReference>
<sequence>MSTWNSSRDRNSSVPFGKDVQNSSVFDWKIPADIPEGTGYSVRISNSEDKTRTKYSNNMEIRQPGERSSFTDDRDGQTNNTVKIGTQWWMAENYNLKSEGSYCYKERESECEMYGELYTIEAALENATGKENKLYVLL</sequence>
<reference evidence="2" key="1">
    <citation type="journal article" date="2015" name="Nature">
        <title>Complex archaea that bridge the gap between prokaryotes and eukaryotes.</title>
        <authorList>
            <person name="Spang A."/>
            <person name="Saw J.H."/>
            <person name="Jorgensen S.L."/>
            <person name="Zaremba-Niedzwiedzka K."/>
            <person name="Martijn J."/>
            <person name="Lind A.E."/>
            <person name="van Eijk R."/>
            <person name="Schleper C."/>
            <person name="Guy L."/>
            <person name="Ettema T.J."/>
        </authorList>
    </citation>
    <scope>NUCLEOTIDE SEQUENCE</scope>
</reference>
<dbReference type="InterPro" id="IPR011871">
    <property type="entry name" value="Fib_succ_major"/>
</dbReference>
<protein>
    <submittedName>
        <fullName evidence="2">Uncharacterized protein</fullName>
    </submittedName>
</protein>
<dbReference type="AlphaFoldDB" id="A0A0F9DQE6"/>
<feature type="region of interest" description="Disordered" evidence="1">
    <location>
        <begin position="57"/>
        <end position="79"/>
    </location>
</feature>
<dbReference type="EMBL" id="LAZR01030640">
    <property type="protein sequence ID" value="KKL56006.1"/>
    <property type="molecule type" value="Genomic_DNA"/>
</dbReference>
<organism evidence="2">
    <name type="scientific">marine sediment metagenome</name>
    <dbReference type="NCBI Taxonomy" id="412755"/>
    <lineage>
        <taxon>unclassified sequences</taxon>
        <taxon>metagenomes</taxon>
        <taxon>ecological metagenomes</taxon>
    </lineage>
</organism>
<accession>A0A0F9DQE6</accession>
<evidence type="ECO:0000256" key="1">
    <source>
        <dbReference type="SAM" id="MobiDB-lite"/>
    </source>
</evidence>